<feature type="domain" description="Gram-positive cocci surface proteins LPxTG" evidence="7">
    <location>
        <begin position="481"/>
        <end position="521"/>
    </location>
</feature>
<name>A0A412IXT2_9FIRM</name>
<keyword evidence="5" id="KW-1133">Transmembrane helix</keyword>
<dbReference type="Gene3D" id="2.60.40.740">
    <property type="match status" value="1"/>
</dbReference>
<accession>A0A412IXT2</accession>
<evidence type="ECO:0000313" key="9">
    <source>
        <dbReference type="EMBL" id="RGS45021.1"/>
    </source>
</evidence>
<evidence type="ECO:0000256" key="4">
    <source>
        <dbReference type="ARBA" id="ARBA00023088"/>
    </source>
</evidence>
<dbReference type="Gene3D" id="2.60.40.10">
    <property type="entry name" value="Immunoglobulins"/>
    <property type="match status" value="1"/>
</dbReference>
<dbReference type="InterPro" id="IPR013783">
    <property type="entry name" value="Ig-like_fold"/>
</dbReference>
<keyword evidence="1" id="KW-0134">Cell wall</keyword>
<dbReference type="InterPro" id="IPR041033">
    <property type="entry name" value="SpaA_PFL_dom_1"/>
</dbReference>
<evidence type="ECO:0000256" key="3">
    <source>
        <dbReference type="ARBA" id="ARBA00022729"/>
    </source>
</evidence>
<reference evidence="9 10" key="1">
    <citation type="submission" date="2018-08" db="EMBL/GenBank/DDBJ databases">
        <title>A genome reference for cultivated species of the human gut microbiota.</title>
        <authorList>
            <person name="Zou Y."/>
            <person name="Xue W."/>
            <person name="Luo G."/>
        </authorList>
    </citation>
    <scope>NUCLEOTIDE SEQUENCE [LARGE SCALE GENOMIC DNA]</scope>
    <source>
        <strain evidence="9 10">AF22-10AC</strain>
    </source>
</reference>
<dbReference type="EMBL" id="QRVM01000047">
    <property type="protein sequence ID" value="RGS45021.1"/>
    <property type="molecule type" value="Genomic_DNA"/>
</dbReference>
<evidence type="ECO:0000256" key="6">
    <source>
        <dbReference type="SAM" id="SignalP"/>
    </source>
</evidence>
<dbReference type="NCBIfam" id="TIGR01167">
    <property type="entry name" value="LPXTG_anchor"/>
    <property type="match status" value="1"/>
</dbReference>
<dbReference type="RefSeq" id="WP_118320395.1">
    <property type="nucleotide sequence ID" value="NZ_QRVM01000047.1"/>
</dbReference>
<keyword evidence="3 6" id="KW-0732">Signal</keyword>
<keyword evidence="2" id="KW-0964">Secreted</keyword>
<keyword evidence="5" id="KW-0812">Transmembrane</keyword>
<comment type="caution">
    <text evidence="9">The sequence shown here is derived from an EMBL/GenBank/DDBJ whole genome shotgun (WGS) entry which is preliminary data.</text>
</comment>
<dbReference type="InterPro" id="IPR048052">
    <property type="entry name" value="FM1-like"/>
</dbReference>
<evidence type="ECO:0000259" key="7">
    <source>
        <dbReference type="Pfam" id="PF00746"/>
    </source>
</evidence>
<dbReference type="Proteomes" id="UP000285274">
    <property type="component" value="Unassembled WGS sequence"/>
</dbReference>
<keyword evidence="5" id="KW-0472">Membrane</keyword>
<evidence type="ECO:0000313" key="10">
    <source>
        <dbReference type="Proteomes" id="UP000285274"/>
    </source>
</evidence>
<feature type="domain" description="SpaA-like prealbumin fold" evidence="8">
    <location>
        <begin position="356"/>
        <end position="458"/>
    </location>
</feature>
<evidence type="ECO:0000256" key="2">
    <source>
        <dbReference type="ARBA" id="ARBA00022525"/>
    </source>
</evidence>
<sequence length="522" mass="57168">MKLIKKIAAIMFAFMMVFTLSSNVNAEETAGTGKITVNDAIDGQTYTVYRILKLDSYEPKVDQSGKDTGIYSYKPNGNWVNFLKDKTAKGGFDYIEIDENDYARWKGDDNDSRRAEFAKRALAYAKEHANDTDATTKIDAVNSLPASGNKVEFSGLDLGYYLVDSSVGALCSLTTTNENVVVNEKNNVPTINKYVHEASGNILSQNAMKKNYTAFYGQTITFNVVINNFKGADNLVVNDNFGDKIKLVVSSDGYFVPTITLNKYNNGTLDNLVHLINNTDFTVTKNDTDFTIKILEAGNKKLQEHLDYDLYITYNAVVNSGVGITDIVNTATLTYGDNNTTQDKAYVGSLNIPVLKYTKYGGTEKNLPNAEFGLYKEKSCKTALKFSKDDTTNTYNYDTNGTVTTTLTSDNNGKIQINGLAEGTYYLKETKAPKGYNLLKNPIEVTIAPVVDTTTNEIKSEKITVKKDGAPAEVTEVKVENNTGSLLPSTGGMGTTLIYLIGAALVLGSGIVLMNKKRAKAK</sequence>
<feature type="signal peptide" evidence="6">
    <location>
        <begin position="1"/>
        <end position="26"/>
    </location>
</feature>
<evidence type="ECO:0000256" key="1">
    <source>
        <dbReference type="ARBA" id="ARBA00022512"/>
    </source>
</evidence>
<evidence type="ECO:0000256" key="5">
    <source>
        <dbReference type="SAM" id="Phobius"/>
    </source>
</evidence>
<dbReference type="Pfam" id="PF00746">
    <property type="entry name" value="Gram_pos_anchor"/>
    <property type="match status" value="1"/>
</dbReference>
<organism evidence="9 10">
    <name type="scientific">Holdemanella biformis</name>
    <dbReference type="NCBI Taxonomy" id="1735"/>
    <lineage>
        <taxon>Bacteria</taxon>
        <taxon>Bacillati</taxon>
        <taxon>Bacillota</taxon>
        <taxon>Erysipelotrichia</taxon>
        <taxon>Erysipelotrichales</taxon>
        <taxon>Erysipelotrichaceae</taxon>
        <taxon>Holdemanella</taxon>
    </lineage>
</organism>
<proteinExistence type="predicted"/>
<dbReference type="NCBIfam" id="NF033902">
    <property type="entry name" value="iso_D2_wall_anc"/>
    <property type="match status" value="1"/>
</dbReference>
<protein>
    <submittedName>
        <fullName evidence="9">LPXTG cell wall anchor domain-containing protein</fullName>
    </submittedName>
</protein>
<keyword evidence="4" id="KW-0572">Peptidoglycan-anchor</keyword>
<feature type="transmembrane region" description="Helical" evidence="5">
    <location>
        <begin position="496"/>
        <end position="514"/>
    </location>
</feature>
<evidence type="ECO:0000259" key="8">
    <source>
        <dbReference type="Pfam" id="PF17802"/>
    </source>
</evidence>
<dbReference type="SUPFAM" id="SSF49478">
    <property type="entry name" value="Cna protein B-type domain"/>
    <property type="match status" value="1"/>
</dbReference>
<dbReference type="Pfam" id="PF17802">
    <property type="entry name" value="SpaA"/>
    <property type="match status" value="1"/>
</dbReference>
<dbReference type="InterPro" id="IPR019931">
    <property type="entry name" value="LPXTG_anchor"/>
</dbReference>
<gene>
    <name evidence="9" type="ORF">DWX92_09205</name>
</gene>
<dbReference type="AlphaFoldDB" id="A0A412IXT2"/>
<feature type="chain" id="PRO_5019140769" evidence="6">
    <location>
        <begin position="27"/>
        <end position="522"/>
    </location>
</feature>